<evidence type="ECO:0000313" key="1">
    <source>
        <dbReference type="EMBL" id="CAA9529702.1"/>
    </source>
</evidence>
<dbReference type="Pfam" id="PF13238">
    <property type="entry name" value="AAA_18"/>
    <property type="match status" value="1"/>
</dbReference>
<dbReference type="InterPro" id="IPR052922">
    <property type="entry name" value="Cytidylate_Kinase-2"/>
</dbReference>
<dbReference type="PANTHER" id="PTHR37816">
    <property type="entry name" value="YALI0E33011P"/>
    <property type="match status" value="1"/>
</dbReference>
<accession>A0A6J4TS95</accession>
<dbReference type="Gene3D" id="3.40.50.300">
    <property type="entry name" value="P-loop containing nucleotide triphosphate hydrolases"/>
    <property type="match status" value="1"/>
</dbReference>
<dbReference type="InterPro" id="IPR027417">
    <property type="entry name" value="P-loop_NTPase"/>
</dbReference>
<gene>
    <name evidence="1" type="ORF">AVDCRST_MAG67-4025</name>
</gene>
<protein>
    <recommendedName>
        <fullName evidence="2">DNA topology modulation protein</fullName>
    </recommendedName>
</protein>
<evidence type="ECO:0008006" key="2">
    <source>
        <dbReference type="Google" id="ProtNLM"/>
    </source>
</evidence>
<organism evidence="1">
    <name type="scientific">uncultured Solirubrobacteraceae bacterium</name>
    <dbReference type="NCBI Taxonomy" id="1162706"/>
    <lineage>
        <taxon>Bacteria</taxon>
        <taxon>Bacillati</taxon>
        <taxon>Actinomycetota</taxon>
        <taxon>Thermoleophilia</taxon>
        <taxon>Solirubrobacterales</taxon>
        <taxon>Solirubrobacteraceae</taxon>
        <taxon>environmental samples</taxon>
    </lineage>
</organism>
<dbReference type="PANTHER" id="PTHR37816:SF3">
    <property type="entry name" value="MODULATES DNA TOPOLOGY"/>
    <property type="match status" value="1"/>
</dbReference>
<reference evidence="1" key="1">
    <citation type="submission" date="2020-02" db="EMBL/GenBank/DDBJ databases">
        <authorList>
            <person name="Meier V. D."/>
        </authorList>
    </citation>
    <scope>NUCLEOTIDE SEQUENCE</scope>
    <source>
        <strain evidence="1">AVDCRST_MAG67</strain>
    </source>
</reference>
<sequence length="191" mass="21479">MRRIAVIGCGGAGKTTLANELGRRLGLPVLHVDGFYWQQRPGGGQVESTPEQWRRIHEEMIGGERWVIDGMKVGVLPARLAAADTVIFLDLGAWRCLWGVLRRRLRHRGQMRPDIGVYDRITTAFIRWIWSFDKTIRPRILGLLADCSCDVVTLRSRAEVRAFLRAQPAAQDGGRPIGLASVAERQHLLHP</sequence>
<proteinExistence type="predicted"/>
<dbReference type="SUPFAM" id="SSF52540">
    <property type="entry name" value="P-loop containing nucleoside triphosphate hydrolases"/>
    <property type="match status" value="1"/>
</dbReference>
<name>A0A6J4TS95_9ACTN</name>
<dbReference type="EMBL" id="CADCVQ010000164">
    <property type="protein sequence ID" value="CAA9529702.1"/>
    <property type="molecule type" value="Genomic_DNA"/>
</dbReference>
<dbReference type="AlphaFoldDB" id="A0A6J4TS95"/>